<evidence type="ECO:0000313" key="9">
    <source>
        <dbReference type="EMBL" id="MDJ1173457.1"/>
    </source>
</evidence>
<comment type="subcellular location">
    <subcellularLocation>
        <location evidence="1">Endomembrane system</location>
        <topology evidence="1">Multi-pass membrane protein</topology>
    </subcellularLocation>
</comment>
<comment type="caution">
    <text evidence="9">The sequence shown here is derived from an EMBL/GenBank/DDBJ whole genome shotgun (WGS) entry which is preliminary data.</text>
</comment>
<feature type="domain" description="Mechanosensitive ion channel MscS" evidence="7">
    <location>
        <begin position="119"/>
        <end position="185"/>
    </location>
</feature>
<evidence type="ECO:0000256" key="6">
    <source>
        <dbReference type="SAM" id="Phobius"/>
    </source>
</evidence>
<dbReference type="InterPro" id="IPR010920">
    <property type="entry name" value="LSM_dom_sf"/>
</dbReference>
<dbReference type="InterPro" id="IPR049278">
    <property type="entry name" value="MS_channel_C"/>
</dbReference>
<evidence type="ECO:0000259" key="8">
    <source>
        <dbReference type="Pfam" id="PF21082"/>
    </source>
</evidence>
<reference evidence="9 10" key="1">
    <citation type="submission" date="2023-01" db="EMBL/GenBank/DDBJ databases">
        <title>Novel diversity within Roseofilum (Cyanobacteria; Desertifilaceae) from marine benthic mats with descriptions of four novel species.</title>
        <authorList>
            <person name="Wang Y."/>
            <person name="Berthold D.E."/>
            <person name="Hu J."/>
            <person name="Lefler F.W."/>
            <person name="Laughinghouse H.D. IV."/>
        </authorList>
    </citation>
    <scope>NUCLEOTIDE SEQUENCE [LARGE SCALE GENOMIC DNA]</scope>
    <source>
        <strain evidence="9 10">BLCC-M114</strain>
    </source>
</reference>
<evidence type="ECO:0000259" key="7">
    <source>
        <dbReference type="Pfam" id="PF00924"/>
    </source>
</evidence>
<sequence>MIAIFSGEILAFLAQVESSPNLPEQLLTDFTLPKIFRALIAVAIAYGSTSVVEKLTTWSSERVPRRFRLLIKQSVPFWKGLILILVIAYLLRLFFNLSEANLIALTGTIAVALGFAFKDYVSSIIAGIIALFEAPYRVGDRIQIQDHYGEVISYGLRGIQIQTPDDNTITIPHNKTWTEPVSNSNGGHLEAQVATDFYFDHDVDDERVIQILYQAAYSSKYTQLKLPIVVVMEEERWGTKFKLRSYPMDARDEFMYKTDLIRRAKRAFARYSLPYLKRSLHSPRVNTEVGESD</sequence>
<proteinExistence type="inferred from homology"/>
<keyword evidence="4 6" id="KW-1133">Transmembrane helix</keyword>
<dbReference type="InterPro" id="IPR006685">
    <property type="entry name" value="MscS_channel_2nd"/>
</dbReference>
<evidence type="ECO:0000256" key="4">
    <source>
        <dbReference type="ARBA" id="ARBA00022989"/>
    </source>
</evidence>
<evidence type="ECO:0000256" key="5">
    <source>
        <dbReference type="ARBA" id="ARBA00023136"/>
    </source>
</evidence>
<dbReference type="PANTHER" id="PTHR30221">
    <property type="entry name" value="SMALL-CONDUCTANCE MECHANOSENSITIVE CHANNEL"/>
    <property type="match status" value="1"/>
</dbReference>
<dbReference type="SUPFAM" id="SSF50182">
    <property type="entry name" value="Sm-like ribonucleoproteins"/>
    <property type="match status" value="1"/>
</dbReference>
<feature type="transmembrane region" description="Helical" evidence="6">
    <location>
        <begin position="77"/>
        <end position="95"/>
    </location>
</feature>
<dbReference type="Gene3D" id="2.30.30.60">
    <property type="match status" value="1"/>
</dbReference>
<organism evidence="9 10">
    <name type="scientific">Roseofilum capinflatum BLCC-M114</name>
    <dbReference type="NCBI Taxonomy" id="3022440"/>
    <lineage>
        <taxon>Bacteria</taxon>
        <taxon>Bacillati</taxon>
        <taxon>Cyanobacteriota</taxon>
        <taxon>Cyanophyceae</taxon>
        <taxon>Desertifilales</taxon>
        <taxon>Desertifilaceae</taxon>
        <taxon>Roseofilum</taxon>
        <taxon>Roseofilum capinflatum</taxon>
    </lineage>
</organism>
<evidence type="ECO:0000256" key="2">
    <source>
        <dbReference type="ARBA" id="ARBA00008017"/>
    </source>
</evidence>
<comment type="similarity">
    <text evidence="2">Belongs to the MscS (TC 1.A.23) family.</text>
</comment>
<dbReference type="PANTHER" id="PTHR30221:SF1">
    <property type="entry name" value="SMALL-CONDUCTANCE MECHANOSENSITIVE CHANNEL"/>
    <property type="match status" value="1"/>
</dbReference>
<dbReference type="RefSeq" id="WP_283765820.1">
    <property type="nucleotide sequence ID" value="NZ_JAQOSO010000022.1"/>
</dbReference>
<evidence type="ECO:0000256" key="1">
    <source>
        <dbReference type="ARBA" id="ARBA00004127"/>
    </source>
</evidence>
<dbReference type="Pfam" id="PF00924">
    <property type="entry name" value="MS_channel_2nd"/>
    <property type="match status" value="1"/>
</dbReference>
<accession>A0ABT7B2R6</accession>
<evidence type="ECO:0000313" key="10">
    <source>
        <dbReference type="Proteomes" id="UP001235849"/>
    </source>
</evidence>
<protein>
    <submittedName>
        <fullName evidence="9">Mechanosensitive ion channel family protein</fullName>
    </submittedName>
</protein>
<keyword evidence="3 6" id="KW-0812">Transmembrane</keyword>
<gene>
    <name evidence="9" type="ORF">PMG25_05060</name>
</gene>
<dbReference type="EMBL" id="JAQOSO010000022">
    <property type="protein sequence ID" value="MDJ1173457.1"/>
    <property type="molecule type" value="Genomic_DNA"/>
</dbReference>
<keyword evidence="10" id="KW-1185">Reference proteome</keyword>
<feature type="domain" description="Mechanosensitive ion channel MscS C-terminal" evidence="8">
    <location>
        <begin position="194"/>
        <end position="270"/>
    </location>
</feature>
<dbReference type="Proteomes" id="UP001235849">
    <property type="component" value="Unassembled WGS sequence"/>
</dbReference>
<dbReference type="Pfam" id="PF21082">
    <property type="entry name" value="MS_channel_3rd"/>
    <property type="match status" value="1"/>
</dbReference>
<dbReference type="Gene3D" id="1.10.287.1260">
    <property type="match status" value="1"/>
</dbReference>
<dbReference type="InterPro" id="IPR023408">
    <property type="entry name" value="MscS_beta-dom_sf"/>
</dbReference>
<dbReference type="InterPro" id="IPR045275">
    <property type="entry name" value="MscS_archaea/bacteria_type"/>
</dbReference>
<keyword evidence="5 6" id="KW-0472">Membrane</keyword>
<feature type="transmembrane region" description="Helical" evidence="6">
    <location>
        <begin position="107"/>
        <end position="132"/>
    </location>
</feature>
<evidence type="ECO:0000256" key="3">
    <source>
        <dbReference type="ARBA" id="ARBA00022692"/>
    </source>
</evidence>
<name>A0ABT7B2R6_9CYAN</name>